<gene>
    <name evidence="8" type="ORF">ACE1CI_33705</name>
</gene>
<keyword evidence="4 6" id="KW-1133">Transmembrane helix</keyword>
<accession>A0ABV4Y1M5</accession>
<dbReference type="Proteomes" id="UP001576784">
    <property type="component" value="Unassembled WGS sequence"/>
</dbReference>
<sequence>MLAKQTRVGLWIATLLTALMGVVNLISAVIPSLSERTRWLREIVPFEIRASGHIFAALTGFILLTLAANLFRRKRVALLLTITVLIISIFSHLIKGWDYEECILAGVLLIQLLFMRRVFTAQSDRPSIAQGIFVLIGALLFTTAYGTAGFFILDGKFEVDRQPINFNLIQAFLQTLAVFFTEDNAGLEAKTRYGEFFINSIYVVGTATLGYALFMLLRPVLLRRSATEQEQEKAETIVREYGISPLARLTLLDDKFYYFSPSGNSVIAYVPKGRGAIALGDPIGPKAELAETILGFNNFCFRNDWYPAFYQTGSNNLEIYRLLGWRILQIGQAAIVDLTTFSTKGKANQNLRTAVNRFTKLGYEVKFYEPPISKELLDKLKPISDEWLQMMKGAEKRFSVGWFNDKYLRNNAIAVVQNSSTEIAAFANLISANQAKEIAVDLMRRRAEVENGVMEFLFVSLLQHYQQLGYEKFDLGLSALSGIGEKQESPRLEKALRYLYQHLNHFYNFQGLHSFKEKFHPQWEPRYLIYPSLAALPDVIVGLVRADSGDRFLDYLQP</sequence>
<organism evidence="8 9">
    <name type="scientific">Floridaenema flaviceps BLCC-F50</name>
    <dbReference type="NCBI Taxonomy" id="3153642"/>
    <lineage>
        <taxon>Bacteria</taxon>
        <taxon>Bacillati</taxon>
        <taxon>Cyanobacteriota</taxon>
        <taxon>Cyanophyceae</taxon>
        <taxon>Oscillatoriophycideae</taxon>
        <taxon>Aerosakkonematales</taxon>
        <taxon>Aerosakkonemataceae</taxon>
        <taxon>Floridanema</taxon>
        <taxon>Floridanema flaviceps</taxon>
    </lineage>
</organism>
<keyword evidence="3 6" id="KW-0812">Transmembrane</keyword>
<protein>
    <submittedName>
        <fullName evidence="8">Phosphatidylglycerol lysyltransferase domain-containing protein</fullName>
    </submittedName>
</protein>
<evidence type="ECO:0000313" key="8">
    <source>
        <dbReference type="EMBL" id="MFB2897896.1"/>
    </source>
</evidence>
<feature type="transmembrane region" description="Helical" evidence="6">
    <location>
        <begin position="196"/>
        <end position="217"/>
    </location>
</feature>
<reference evidence="8 9" key="1">
    <citation type="submission" date="2024-09" db="EMBL/GenBank/DDBJ databases">
        <title>Floridaenema gen nov. (Aerosakkonemataceae, Aerosakkonematales ord. nov., Cyanobacteria) from benthic tropical and subtropical fresh waters, with the description of four new species.</title>
        <authorList>
            <person name="Moretto J.A."/>
            <person name="Berthold D.E."/>
            <person name="Lefler F.W."/>
            <person name="Huang I.-S."/>
            <person name="Laughinghouse H. IV."/>
        </authorList>
    </citation>
    <scope>NUCLEOTIDE SEQUENCE [LARGE SCALE GENOMIC DNA]</scope>
    <source>
        <strain evidence="8 9">BLCC-F50</strain>
    </source>
</reference>
<name>A0ABV4Y1M5_9CYAN</name>
<evidence type="ECO:0000256" key="5">
    <source>
        <dbReference type="ARBA" id="ARBA00023136"/>
    </source>
</evidence>
<feature type="transmembrane region" description="Helical" evidence="6">
    <location>
        <begin position="103"/>
        <end position="119"/>
    </location>
</feature>
<dbReference type="InterPro" id="IPR024320">
    <property type="entry name" value="LPG_synthase_C"/>
</dbReference>
<evidence type="ECO:0000256" key="3">
    <source>
        <dbReference type="ARBA" id="ARBA00022692"/>
    </source>
</evidence>
<dbReference type="PANTHER" id="PTHR34697">
    <property type="entry name" value="PHOSPHATIDYLGLYCEROL LYSYLTRANSFERASE"/>
    <property type="match status" value="1"/>
</dbReference>
<dbReference type="SUPFAM" id="SSF55729">
    <property type="entry name" value="Acyl-CoA N-acyltransferases (Nat)"/>
    <property type="match status" value="1"/>
</dbReference>
<dbReference type="PANTHER" id="PTHR34697:SF2">
    <property type="entry name" value="PHOSPHATIDYLGLYCEROL LYSYLTRANSFERASE"/>
    <property type="match status" value="1"/>
</dbReference>
<dbReference type="EMBL" id="JBHFNR010000269">
    <property type="protein sequence ID" value="MFB2897896.1"/>
    <property type="molecule type" value="Genomic_DNA"/>
</dbReference>
<evidence type="ECO:0000256" key="1">
    <source>
        <dbReference type="ARBA" id="ARBA00004651"/>
    </source>
</evidence>
<dbReference type="InterPro" id="IPR051211">
    <property type="entry name" value="PG_lysyltransferase"/>
</dbReference>
<keyword evidence="2" id="KW-1003">Cell membrane</keyword>
<dbReference type="InterPro" id="IPR016181">
    <property type="entry name" value="Acyl_CoA_acyltransferase"/>
</dbReference>
<comment type="subcellular location">
    <subcellularLocation>
        <location evidence="1">Cell membrane</location>
        <topology evidence="1">Multi-pass membrane protein</topology>
    </subcellularLocation>
</comment>
<evidence type="ECO:0000256" key="4">
    <source>
        <dbReference type="ARBA" id="ARBA00022989"/>
    </source>
</evidence>
<keyword evidence="9" id="KW-1185">Reference proteome</keyword>
<feature type="transmembrane region" description="Helical" evidence="6">
    <location>
        <begin position="131"/>
        <end position="153"/>
    </location>
</feature>
<evidence type="ECO:0000313" key="9">
    <source>
        <dbReference type="Proteomes" id="UP001576784"/>
    </source>
</evidence>
<feature type="domain" description="Phosphatidylglycerol lysyltransferase C-terminal" evidence="7">
    <location>
        <begin position="238"/>
        <end position="530"/>
    </location>
</feature>
<feature type="transmembrane region" description="Helical" evidence="6">
    <location>
        <begin position="52"/>
        <end position="71"/>
    </location>
</feature>
<evidence type="ECO:0000256" key="6">
    <source>
        <dbReference type="SAM" id="Phobius"/>
    </source>
</evidence>
<evidence type="ECO:0000256" key="2">
    <source>
        <dbReference type="ARBA" id="ARBA00022475"/>
    </source>
</evidence>
<keyword evidence="5 6" id="KW-0472">Membrane</keyword>
<dbReference type="RefSeq" id="WP_413267504.1">
    <property type="nucleotide sequence ID" value="NZ_JBHFNR010000269.1"/>
</dbReference>
<proteinExistence type="predicted"/>
<comment type="caution">
    <text evidence="8">The sequence shown here is derived from an EMBL/GenBank/DDBJ whole genome shotgun (WGS) entry which is preliminary data.</text>
</comment>
<evidence type="ECO:0000259" key="7">
    <source>
        <dbReference type="Pfam" id="PF09924"/>
    </source>
</evidence>
<dbReference type="Pfam" id="PF09924">
    <property type="entry name" value="LPG_synthase_C"/>
    <property type="match status" value="1"/>
</dbReference>
<feature type="transmembrane region" description="Helical" evidence="6">
    <location>
        <begin position="78"/>
        <end position="97"/>
    </location>
</feature>